<dbReference type="PROSITE" id="PS00108">
    <property type="entry name" value="PROTEIN_KINASE_ST"/>
    <property type="match status" value="1"/>
</dbReference>
<dbReference type="GO" id="GO:0005737">
    <property type="term" value="C:cytoplasm"/>
    <property type="evidence" value="ECO:0007669"/>
    <property type="project" value="TreeGrafter"/>
</dbReference>
<dbReference type="Gene3D" id="1.10.510.10">
    <property type="entry name" value="Transferase(Phosphotransferase) domain 1"/>
    <property type="match status" value="1"/>
</dbReference>
<reference evidence="2 3" key="1">
    <citation type="submission" date="2019-03" db="EMBL/GenBank/DDBJ databases">
        <title>Single cell metagenomics reveals metabolic interactions within the superorganism composed of flagellate Streblomastix strix and complex community of Bacteroidetes bacteria on its surface.</title>
        <authorList>
            <person name="Treitli S.C."/>
            <person name="Kolisko M."/>
            <person name="Husnik F."/>
            <person name="Keeling P."/>
            <person name="Hampl V."/>
        </authorList>
    </citation>
    <scope>NUCLEOTIDE SEQUENCE [LARGE SCALE GENOMIC DNA]</scope>
    <source>
        <strain evidence="2">ST1C</strain>
    </source>
</reference>
<dbReference type="SUPFAM" id="SSF56112">
    <property type="entry name" value="Protein kinase-like (PK-like)"/>
    <property type="match status" value="1"/>
</dbReference>
<name>A0A5J4VFW0_9EUKA</name>
<dbReference type="GO" id="GO:0005524">
    <property type="term" value="F:ATP binding"/>
    <property type="evidence" value="ECO:0007669"/>
    <property type="project" value="InterPro"/>
</dbReference>
<dbReference type="PROSITE" id="PS50011">
    <property type="entry name" value="PROTEIN_KINASE_DOM"/>
    <property type="match status" value="1"/>
</dbReference>
<dbReference type="GO" id="GO:0004674">
    <property type="term" value="F:protein serine/threonine kinase activity"/>
    <property type="evidence" value="ECO:0007669"/>
    <property type="project" value="InterPro"/>
</dbReference>
<feature type="domain" description="Protein kinase" evidence="1">
    <location>
        <begin position="1"/>
        <end position="151"/>
    </location>
</feature>
<sequence>MHQKGLIHRDIKGQNILLHSPPGSGRVIIKIADLGLIKVQKKPLQSTQITIAGTFPYMPPEMIMGNEDDKIIADAKIDIWSSGIILHQLVSHGFPFKSTNLQAIMMFMFSKKLERPPQVKDDIMWDLLTKMLAFDRKYRISASDALKHEFFTGEQAMKEISQEVQNLSLAAQTAKKQGDQSITYYDTNALFIVPESQIKQILSIDPDVDNTEIQSSITKHSPLIPNSKYQISSQQIGRYQTNVGYSRILPNVVLHQSSSTNSPIQQIPQIKEEEQSQEHEIIIDYKKVVEILKIPIKGNKEQKINIQKQQENELLKIVSKFKDKSDEQGRTDVINSGLTEELSNIFETRDLSTITPPFVESFQWIVYVIPKIKLLIYSRKNPYPGLFRLFEHKDQEVVYHSLRSIYSMLYLGIDEIQDSEPNLHFESIESFNGINKLFSFFKKTKDKQTKDASSICIGRMFHAKEIPDKNIQKEIISHLKSIINDSDQWVRDSSIDAISYLSRNQENRAEIMKGIDVNSIAEELRKPYEGNLEQKNVIKNKQEGKCNLLSVLIQSKNVELCKTIINSGIVDSLFFIFATRDLSSITLPYVEVIKQLTFGSDEVRLLLYSKKPYPYLLRLLNHSDNKVLKQTVSSINNILITGSNTTSTSSLHPHFDQMSTYGGIEKLYSLFKRTDINKEIKARAAICIGELFNQAEIPHSMRTEIISHLMSIVGDSDTWTQNQSIIQLGNLIQNSENRKEIMKGIDMKSIAEELRKLYEGNLEQKKEIQNKQEGKCNLLFV</sequence>
<dbReference type="InterPro" id="IPR016024">
    <property type="entry name" value="ARM-type_fold"/>
</dbReference>
<dbReference type="InterPro" id="IPR000719">
    <property type="entry name" value="Prot_kinase_dom"/>
</dbReference>
<dbReference type="Proteomes" id="UP000324800">
    <property type="component" value="Unassembled WGS sequence"/>
</dbReference>
<feature type="non-terminal residue" evidence="2">
    <location>
        <position position="781"/>
    </location>
</feature>
<accession>A0A5J4VFW0</accession>
<dbReference type="InterPro" id="IPR008271">
    <property type="entry name" value="Ser/Thr_kinase_AS"/>
</dbReference>
<dbReference type="AlphaFoldDB" id="A0A5J4VFW0"/>
<evidence type="ECO:0000259" key="1">
    <source>
        <dbReference type="PROSITE" id="PS50011"/>
    </source>
</evidence>
<dbReference type="PANTHER" id="PTHR24348:SF68">
    <property type="entry name" value="SERINE_THREONINE-PROTEIN KINASE ATG1C"/>
    <property type="match status" value="1"/>
</dbReference>
<dbReference type="PANTHER" id="PTHR24348">
    <property type="entry name" value="SERINE/THREONINE-PROTEIN KINASE UNC-51-RELATED"/>
    <property type="match status" value="1"/>
</dbReference>
<dbReference type="Gene3D" id="1.25.10.10">
    <property type="entry name" value="Leucine-rich Repeat Variant"/>
    <property type="match status" value="2"/>
</dbReference>
<comment type="caution">
    <text evidence="2">The sequence shown here is derived from an EMBL/GenBank/DDBJ whole genome shotgun (WGS) entry which is preliminary data.</text>
</comment>
<dbReference type="Pfam" id="PF00069">
    <property type="entry name" value="Pkinase"/>
    <property type="match status" value="1"/>
</dbReference>
<evidence type="ECO:0000313" key="3">
    <source>
        <dbReference type="Proteomes" id="UP000324800"/>
    </source>
</evidence>
<dbReference type="InterPro" id="IPR045269">
    <property type="entry name" value="Atg1-like"/>
</dbReference>
<protein>
    <recommendedName>
        <fullName evidence="1">Protein kinase domain-containing protein</fullName>
    </recommendedName>
</protein>
<evidence type="ECO:0000313" key="2">
    <source>
        <dbReference type="EMBL" id="KAA6381324.1"/>
    </source>
</evidence>
<proteinExistence type="predicted"/>
<dbReference type="SMART" id="SM00220">
    <property type="entry name" value="S_TKc"/>
    <property type="match status" value="1"/>
</dbReference>
<dbReference type="SUPFAM" id="SSF48371">
    <property type="entry name" value="ARM repeat"/>
    <property type="match status" value="1"/>
</dbReference>
<gene>
    <name evidence="2" type="ORF">EZS28_023148</name>
</gene>
<dbReference type="InterPro" id="IPR011989">
    <property type="entry name" value="ARM-like"/>
</dbReference>
<dbReference type="GO" id="GO:0010506">
    <property type="term" value="P:regulation of autophagy"/>
    <property type="evidence" value="ECO:0007669"/>
    <property type="project" value="InterPro"/>
</dbReference>
<organism evidence="2 3">
    <name type="scientific">Streblomastix strix</name>
    <dbReference type="NCBI Taxonomy" id="222440"/>
    <lineage>
        <taxon>Eukaryota</taxon>
        <taxon>Metamonada</taxon>
        <taxon>Preaxostyla</taxon>
        <taxon>Oxymonadida</taxon>
        <taxon>Streblomastigidae</taxon>
        <taxon>Streblomastix</taxon>
    </lineage>
</organism>
<dbReference type="EMBL" id="SNRW01007384">
    <property type="protein sequence ID" value="KAA6381324.1"/>
    <property type="molecule type" value="Genomic_DNA"/>
</dbReference>
<dbReference type="InterPro" id="IPR011009">
    <property type="entry name" value="Kinase-like_dom_sf"/>
</dbReference>